<evidence type="ECO:0000256" key="1">
    <source>
        <dbReference type="SAM" id="SignalP"/>
    </source>
</evidence>
<dbReference type="SUPFAM" id="SSF51445">
    <property type="entry name" value="(Trans)glycosidases"/>
    <property type="match status" value="1"/>
</dbReference>
<feature type="domain" description="GH18" evidence="2">
    <location>
        <begin position="27"/>
        <end position="312"/>
    </location>
</feature>
<dbReference type="SMART" id="SM00636">
    <property type="entry name" value="Glyco_18"/>
    <property type="match status" value="1"/>
</dbReference>
<dbReference type="PANTHER" id="PTHR11177:SF369">
    <property type="entry name" value="CLASS V CHITINASE-LIKE"/>
    <property type="match status" value="1"/>
</dbReference>
<protein>
    <recommendedName>
        <fullName evidence="2">GH18 domain-containing protein</fullName>
    </recommendedName>
</protein>
<dbReference type="PANTHER" id="PTHR11177">
    <property type="entry name" value="CHITINASE"/>
    <property type="match status" value="1"/>
</dbReference>
<evidence type="ECO:0000259" key="2">
    <source>
        <dbReference type="PROSITE" id="PS51910"/>
    </source>
</evidence>
<keyword evidence="4" id="KW-1185">Reference proteome</keyword>
<dbReference type="InterPro" id="IPR011583">
    <property type="entry name" value="Chitinase_II/V-like_cat"/>
</dbReference>
<sequence length="312" mass="35044">MASNKPTSFFLLLFLSFNLQSSSSQTWIKAGYWASSGELPISDIKSDLFTHLLCAFAFLNSTSYQLFINSSNEQSFSNFTDTVKLKNPSIPTLLSIWVGRTESTTFSLMINQTSNRKSFIESSIERAKLYGFHGLDLCGVEPRNGTNMTSLATLLDEWRAEVVAESRNSGKTQLLLTMSAYRLPIVNSASYPIDSAIQNLDWVNIVAYDYYVTTLDRFTCFHAALYDPSGRANTDAVIREWLNRGFPAGKLVLGLPYHGYAWNLVNSGDNALVQQLQRRLSRLMVPWRIGLSNHPFETLVMGLSLCIILLAW</sequence>
<accession>A0ABR2C7K7</accession>
<proteinExistence type="predicted"/>
<name>A0ABR2C7K7_9ROSI</name>
<dbReference type="Proteomes" id="UP001472677">
    <property type="component" value="Unassembled WGS sequence"/>
</dbReference>
<dbReference type="InterPro" id="IPR001223">
    <property type="entry name" value="Glyco_hydro18_cat"/>
</dbReference>
<reference evidence="3 4" key="1">
    <citation type="journal article" date="2024" name="G3 (Bethesda)">
        <title>Genome assembly of Hibiscus sabdariffa L. provides insights into metabolisms of medicinal natural products.</title>
        <authorList>
            <person name="Kim T."/>
        </authorList>
    </citation>
    <scope>NUCLEOTIDE SEQUENCE [LARGE SCALE GENOMIC DNA]</scope>
    <source>
        <strain evidence="3">TK-2024</strain>
        <tissue evidence="3">Old leaves</tissue>
    </source>
</reference>
<organism evidence="3 4">
    <name type="scientific">Hibiscus sabdariffa</name>
    <name type="common">roselle</name>
    <dbReference type="NCBI Taxonomy" id="183260"/>
    <lineage>
        <taxon>Eukaryota</taxon>
        <taxon>Viridiplantae</taxon>
        <taxon>Streptophyta</taxon>
        <taxon>Embryophyta</taxon>
        <taxon>Tracheophyta</taxon>
        <taxon>Spermatophyta</taxon>
        <taxon>Magnoliopsida</taxon>
        <taxon>eudicotyledons</taxon>
        <taxon>Gunneridae</taxon>
        <taxon>Pentapetalae</taxon>
        <taxon>rosids</taxon>
        <taxon>malvids</taxon>
        <taxon>Malvales</taxon>
        <taxon>Malvaceae</taxon>
        <taxon>Malvoideae</taxon>
        <taxon>Hibiscus</taxon>
    </lineage>
</organism>
<dbReference type="Gene3D" id="3.20.20.80">
    <property type="entry name" value="Glycosidases"/>
    <property type="match status" value="1"/>
</dbReference>
<dbReference type="InterPro" id="IPR017853">
    <property type="entry name" value="GH"/>
</dbReference>
<dbReference type="InterPro" id="IPR050314">
    <property type="entry name" value="Glycosyl_Hydrlase_18"/>
</dbReference>
<dbReference type="PROSITE" id="PS51910">
    <property type="entry name" value="GH18_2"/>
    <property type="match status" value="1"/>
</dbReference>
<feature type="signal peptide" evidence="1">
    <location>
        <begin position="1"/>
        <end position="24"/>
    </location>
</feature>
<keyword evidence="1" id="KW-0732">Signal</keyword>
<evidence type="ECO:0000313" key="4">
    <source>
        <dbReference type="Proteomes" id="UP001472677"/>
    </source>
</evidence>
<gene>
    <name evidence="3" type="ORF">V6N12_075449</name>
</gene>
<dbReference type="EMBL" id="JBBPBM010000063">
    <property type="protein sequence ID" value="KAK8515407.1"/>
    <property type="molecule type" value="Genomic_DNA"/>
</dbReference>
<evidence type="ECO:0000313" key="3">
    <source>
        <dbReference type="EMBL" id="KAK8515407.1"/>
    </source>
</evidence>
<dbReference type="Pfam" id="PF00704">
    <property type="entry name" value="Glyco_hydro_18"/>
    <property type="match status" value="1"/>
</dbReference>
<comment type="caution">
    <text evidence="3">The sequence shown here is derived from an EMBL/GenBank/DDBJ whole genome shotgun (WGS) entry which is preliminary data.</text>
</comment>
<feature type="chain" id="PRO_5045044137" description="GH18 domain-containing protein" evidence="1">
    <location>
        <begin position="25"/>
        <end position="312"/>
    </location>
</feature>